<keyword evidence="3" id="KW-1185">Reference proteome</keyword>
<dbReference type="AlphaFoldDB" id="A0AAD5SFI6"/>
<dbReference type="Proteomes" id="UP001212841">
    <property type="component" value="Unassembled WGS sequence"/>
</dbReference>
<reference evidence="2" key="1">
    <citation type="submission" date="2020-05" db="EMBL/GenBank/DDBJ databases">
        <title>Phylogenomic resolution of chytrid fungi.</title>
        <authorList>
            <person name="Stajich J.E."/>
            <person name="Amses K."/>
            <person name="Simmons R."/>
            <person name="Seto K."/>
            <person name="Myers J."/>
            <person name="Bonds A."/>
            <person name="Quandt C.A."/>
            <person name="Barry K."/>
            <person name="Liu P."/>
            <person name="Grigoriev I."/>
            <person name="Longcore J.E."/>
            <person name="James T.Y."/>
        </authorList>
    </citation>
    <scope>NUCLEOTIDE SEQUENCE</scope>
    <source>
        <strain evidence="2">JEL0318</strain>
    </source>
</reference>
<feature type="compositionally biased region" description="Low complexity" evidence="1">
    <location>
        <begin position="1"/>
        <end position="13"/>
    </location>
</feature>
<evidence type="ECO:0000313" key="2">
    <source>
        <dbReference type="EMBL" id="KAJ3053312.1"/>
    </source>
</evidence>
<feature type="compositionally biased region" description="Polar residues" evidence="1">
    <location>
        <begin position="110"/>
        <end position="132"/>
    </location>
</feature>
<gene>
    <name evidence="2" type="ORF">HK097_004552</name>
</gene>
<accession>A0AAD5SFI6</accession>
<feature type="region of interest" description="Disordered" evidence="1">
    <location>
        <begin position="1"/>
        <end position="71"/>
    </location>
</feature>
<sequence>MGAQGSKQAAQAARKFPTRVPPNVAPPTATPSPPRPASPPPSQAPPQANFTGLPGDEKATVDSADPRTQDKQVLENWNKISLAIHDQRASFKKDNELVSILSQREKRQLDPSTFHQIPTQSTQPALPSSTTSRRIPIENIEALLGLRRSRPSDWPTEKLAKHFELDPLLVEVILKYWNTPELVAPTGAGANIMRGVWAEDMVAFRRSEAKTSMEAIEADRNTTRSMLLG</sequence>
<organism evidence="2 3">
    <name type="scientific">Rhizophlyctis rosea</name>
    <dbReference type="NCBI Taxonomy" id="64517"/>
    <lineage>
        <taxon>Eukaryota</taxon>
        <taxon>Fungi</taxon>
        <taxon>Fungi incertae sedis</taxon>
        <taxon>Chytridiomycota</taxon>
        <taxon>Chytridiomycota incertae sedis</taxon>
        <taxon>Chytridiomycetes</taxon>
        <taxon>Rhizophlyctidales</taxon>
        <taxon>Rhizophlyctidaceae</taxon>
        <taxon>Rhizophlyctis</taxon>
    </lineage>
</organism>
<evidence type="ECO:0000313" key="3">
    <source>
        <dbReference type="Proteomes" id="UP001212841"/>
    </source>
</evidence>
<feature type="compositionally biased region" description="Pro residues" evidence="1">
    <location>
        <begin position="19"/>
        <end position="44"/>
    </location>
</feature>
<dbReference type="EMBL" id="JADGJD010000218">
    <property type="protein sequence ID" value="KAJ3053312.1"/>
    <property type="molecule type" value="Genomic_DNA"/>
</dbReference>
<feature type="region of interest" description="Disordered" evidence="1">
    <location>
        <begin position="109"/>
        <end position="132"/>
    </location>
</feature>
<name>A0AAD5SFI6_9FUNG</name>
<protein>
    <submittedName>
        <fullName evidence="2">Uncharacterized protein</fullName>
    </submittedName>
</protein>
<comment type="caution">
    <text evidence="2">The sequence shown here is derived from an EMBL/GenBank/DDBJ whole genome shotgun (WGS) entry which is preliminary data.</text>
</comment>
<feature type="compositionally biased region" description="Basic and acidic residues" evidence="1">
    <location>
        <begin position="55"/>
        <end position="71"/>
    </location>
</feature>
<proteinExistence type="predicted"/>
<evidence type="ECO:0000256" key="1">
    <source>
        <dbReference type="SAM" id="MobiDB-lite"/>
    </source>
</evidence>